<keyword evidence="1" id="KW-0805">Transcription regulation</keyword>
<keyword evidence="2" id="KW-0238">DNA-binding</keyword>
<dbReference type="AlphaFoldDB" id="A0A3N9TF59"/>
<proteinExistence type="predicted"/>
<accession>A0A3N9TF59</accession>
<dbReference type="GO" id="GO:0003677">
    <property type="term" value="F:DNA binding"/>
    <property type="evidence" value="ECO:0007669"/>
    <property type="project" value="UniProtKB-KW"/>
</dbReference>
<evidence type="ECO:0000313" key="6">
    <source>
        <dbReference type="Proteomes" id="UP000281112"/>
    </source>
</evidence>
<feature type="domain" description="HTH marR-type" evidence="4">
    <location>
        <begin position="8"/>
        <end position="140"/>
    </location>
</feature>
<dbReference type="PANTHER" id="PTHR42756">
    <property type="entry name" value="TRANSCRIPTIONAL REGULATOR, MARR"/>
    <property type="match status" value="1"/>
</dbReference>
<dbReference type="InterPro" id="IPR023187">
    <property type="entry name" value="Tscrpt_reg_MarR-type_CS"/>
</dbReference>
<reference evidence="5 6" key="1">
    <citation type="submission" date="2018-11" db="EMBL/GenBank/DDBJ databases">
        <title>Vibrio LJC006 sp. nov., isolated from seawater during the bloom of the enteromorpha.</title>
        <authorList>
            <person name="Liang J."/>
        </authorList>
    </citation>
    <scope>NUCLEOTIDE SEQUENCE [LARGE SCALE GENOMIC DNA]</scope>
    <source>
        <strain evidence="5 6">LJC006</strain>
    </source>
</reference>
<sequence length="150" mass="17359">MTTFNTPRARFGLSFSLIARQWRRVMQTNLASIGLTDTAWVPLVHLSECKGITLKELALRVGVDSSSLVRIIDSLERDGLVERKRDEEDGRVKQIYLTQSGEQQVNSIRTELCRFEETMLPDFSDAELEVMLTMFERLQVRLDDYEDKQD</sequence>
<dbReference type="PRINTS" id="PR00598">
    <property type="entry name" value="HTHMARR"/>
</dbReference>
<dbReference type="SUPFAM" id="SSF46785">
    <property type="entry name" value="Winged helix' DNA-binding domain"/>
    <property type="match status" value="1"/>
</dbReference>
<name>A0A3N9TF59_9VIBR</name>
<evidence type="ECO:0000313" key="5">
    <source>
        <dbReference type="EMBL" id="RQW62759.1"/>
    </source>
</evidence>
<gene>
    <name evidence="5" type="ORF">EES38_13625</name>
</gene>
<dbReference type="InterPro" id="IPR036388">
    <property type="entry name" value="WH-like_DNA-bd_sf"/>
</dbReference>
<protein>
    <submittedName>
        <fullName evidence="5">MarR family transcriptional regulator</fullName>
    </submittedName>
</protein>
<dbReference type="SMART" id="SM00347">
    <property type="entry name" value="HTH_MARR"/>
    <property type="match status" value="1"/>
</dbReference>
<dbReference type="RefSeq" id="WP_124937752.1">
    <property type="nucleotide sequence ID" value="NZ_RJVQ01000005.1"/>
</dbReference>
<dbReference type="GO" id="GO:0003700">
    <property type="term" value="F:DNA-binding transcription factor activity"/>
    <property type="evidence" value="ECO:0007669"/>
    <property type="project" value="InterPro"/>
</dbReference>
<evidence type="ECO:0000256" key="2">
    <source>
        <dbReference type="ARBA" id="ARBA00023125"/>
    </source>
</evidence>
<keyword evidence="3" id="KW-0804">Transcription</keyword>
<organism evidence="5 6">
    <name type="scientific">Vibrio viridaestus</name>
    <dbReference type="NCBI Taxonomy" id="2487322"/>
    <lineage>
        <taxon>Bacteria</taxon>
        <taxon>Pseudomonadati</taxon>
        <taxon>Pseudomonadota</taxon>
        <taxon>Gammaproteobacteria</taxon>
        <taxon>Vibrionales</taxon>
        <taxon>Vibrionaceae</taxon>
        <taxon>Vibrio</taxon>
    </lineage>
</organism>
<dbReference type="PROSITE" id="PS50995">
    <property type="entry name" value="HTH_MARR_2"/>
    <property type="match status" value="1"/>
</dbReference>
<dbReference type="Gene3D" id="1.10.10.10">
    <property type="entry name" value="Winged helix-like DNA-binding domain superfamily/Winged helix DNA-binding domain"/>
    <property type="match status" value="1"/>
</dbReference>
<dbReference type="InterPro" id="IPR036390">
    <property type="entry name" value="WH_DNA-bd_sf"/>
</dbReference>
<evidence type="ECO:0000259" key="4">
    <source>
        <dbReference type="PROSITE" id="PS50995"/>
    </source>
</evidence>
<comment type="caution">
    <text evidence="5">The sequence shown here is derived from an EMBL/GenBank/DDBJ whole genome shotgun (WGS) entry which is preliminary data.</text>
</comment>
<dbReference type="Proteomes" id="UP000281112">
    <property type="component" value="Unassembled WGS sequence"/>
</dbReference>
<dbReference type="Pfam" id="PF01047">
    <property type="entry name" value="MarR"/>
    <property type="match status" value="1"/>
</dbReference>
<dbReference type="EMBL" id="RJVQ01000005">
    <property type="protein sequence ID" value="RQW62759.1"/>
    <property type="molecule type" value="Genomic_DNA"/>
</dbReference>
<dbReference type="OrthoDB" id="32523at2"/>
<keyword evidence="6" id="KW-1185">Reference proteome</keyword>
<dbReference type="InterPro" id="IPR000835">
    <property type="entry name" value="HTH_MarR-typ"/>
</dbReference>
<dbReference type="PANTHER" id="PTHR42756:SF1">
    <property type="entry name" value="TRANSCRIPTIONAL REPRESSOR OF EMRAB OPERON"/>
    <property type="match status" value="1"/>
</dbReference>
<dbReference type="PROSITE" id="PS01117">
    <property type="entry name" value="HTH_MARR_1"/>
    <property type="match status" value="1"/>
</dbReference>
<evidence type="ECO:0000256" key="3">
    <source>
        <dbReference type="ARBA" id="ARBA00023163"/>
    </source>
</evidence>
<evidence type="ECO:0000256" key="1">
    <source>
        <dbReference type="ARBA" id="ARBA00023015"/>
    </source>
</evidence>